<name>A0A1I4XJH1_9PROT</name>
<gene>
    <name evidence="2" type="ORF">SAMN05216386_0163</name>
</gene>
<dbReference type="InterPro" id="IPR016883">
    <property type="entry name" value="UCP028431"/>
</dbReference>
<reference evidence="3" key="1">
    <citation type="submission" date="2016-10" db="EMBL/GenBank/DDBJ databases">
        <authorList>
            <person name="Varghese N."/>
        </authorList>
    </citation>
    <scope>NUCLEOTIDE SEQUENCE [LARGE SCALE GENOMIC DNA]</scope>
    <source>
        <strain evidence="3">Nsp8</strain>
    </source>
</reference>
<proteinExistence type="predicted"/>
<dbReference type="RefSeq" id="WP_256208278.1">
    <property type="nucleotide sequence ID" value="NZ_FOVJ01000001.1"/>
</dbReference>
<evidence type="ECO:0000313" key="2">
    <source>
        <dbReference type="EMBL" id="SFN25912.1"/>
    </source>
</evidence>
<feature type="domain" description="Glycoamylase-like" evidence="1">
    <location>
        <begin position="187"/>
        <end position="421"/>
    </location>
</feature>
<accession>A0A1I4XJH1</accession>
<keyword evidence="3" id="KW-1185">Reference proteome</keyword>
<sequence length="439" mass="50272">MHISEPMASRQSRQDEMLLNLQQDSFAYFVHKTNPANGLVLDKSHPDWPASIAAVGLALAAYPVGVERGFMTREEAVKRTLTVLKFFASAPHGPERDATGYKGFYYHFLDMNTGRRVWNCELSSVDTAFLIAGMLIALAYYKHDTEEEAEIRRLADELYRRVDWQWMQNGEAAVSHGWKPEKGFLRYRWTGYDEALIIYLLGLGSPTHPLSDESYAAWTSTYKWKKIYDIEFLYAGPLFIHQLSHAWIDFRGIQDSFMRARGSDYFANSRCATLVQQRYAARNPLEFKHYNEYCWGITSSDGPGPVTRQVDGILRVFYDYIGRGAPYGPDDGTLAPWAVVASLPFAPDIVLPTIENYERMNLREAQEYGYKATFNPTFPVEPHHEFGWVSPYHFGLNQGPIVMMIENYRSGLPWSLMRQCPYLVTGLRRAGFHGGWLEG</sequence>
<evidence type="ECO:0000313" key="3">
    <source>
        <dbReference type="Proteomes" id="UP000183107"/>
    </source>
</evidence>
<dbReference type="Proteomes" id="UP000183107">
    <property type="component" value="Unassembled WGS sequence"/>
</dbReference>
<dbReference type="Pfam" id="PF10091">
    <property type="entry name" value="Glycoamylase"/>
    <property type="match status" value="1"/>
</dbReference>
<dbReference type="EMBL" id="FOVJ01000001">
    <property type="protein sequence ID" value="SFN25912.1"/>
    <property type="molecule type" value="Genomic_DNA"/>
</dbReference>
<dbReference type="AlphaFoldDB" id="A0A1I4XJH1"/>
<dbReference type="PIRSF" id="PIRSF028431">
    <property type="entry name" value="UCP028431"/>
    <property type="match status" value="1"/>
</dbReference>
<protein>
    <recommendedName>
        <fullName evidence="1">Glycoamylase-like domain-containing protein</fullName>
    </recommendedName>
</protein>
<evidence type="ECO:0000259" key="1">
    <source>
        <dbReference type="Pfam" id="PF10091"/>
    </source>
</evidence>
<dbReference type="Gene3D" id="1.50.10.140">
    <property type="match status" value="1"/>
</dbReference>
<dbReference type="InterPro" id="IPR019282">
    <property type="entry name" value="Glycoamylase-like_cons_dom"/>
</dbReference>
<organism evidence="2 3">
    <name type="scientific">Nitrosospira briensis</name>
    <dbReference type="NCBI Taxonomy" id="35799"/>
    <lineage>
        <taxon>Bacteria</taxon>
        <taxon>Pseudomonadati</taxon>
        <taxon>Pseudomonadota</taxon>
        <taxon>Betaproteobacteria</taxon>
        <taxon>Nitrosomonadales</taxon>
        <taxon>Nitrosomonadaceae</taxon>
        <taxon>Nitrosospira</taxon>
    </lineage>
</organism>